<feature type="region of interest" description="Disordered" evidence="1">
    <location>
        <begin position="687"/>
        <end position="722"/>
    </location>
</feature>
<feature type="compositionally biased region" description="Polar residues" evidence="1">
    <location>
        <begin position="844"/>
        <end position="857"/>
    </location>
</feature>
<evidence type="ECO:0000256" key="1">
    <source>
        <dbReference type="SAM" id="MobiDB-lite"/>
    </source>
</evidence>
<feature type="region of interest" description="Disordered" evidence="1">
    <location>
        <begin position="1"/>
        <end position="23"/>
    </location>
</feature>
<feature type="compositionally biased region" description="Basic and acidic residues" evidence="1">
    <location>
        <begin position="774"/>
        <end position="789"/>
    </location>
</feature>
<feature type="region of interest" description="Disordered" evidence="1">
    <location>
        <begin position="909"/>
        <end position="946"/>
    </location>
</feature>
<feature type="compositionally biased region" description="Basic and acidic residues" evidence="1">
    <location>
        <begin position="68"/>
        <end position="81"/>
    </location>
</feature>
<accession>A0AAD9WHS1</accession>
<gene>
    <name evidence="2" type="ORF">QTJ16_001061</name>
</gene>
<sequence length="946" mass="104178">MDVAAPSPSINSQAYTSVRRRDSTVNTRLFRADQEKEWTAARCHRLLRALTSRVAILQKDLIRFQSSGKDDSAEGKARSQQDRQPGNADWAKTKKNIRHTYSNRGRSDPVASKHGSQAAVPCKIRRSMNPGELTIPTPILARARNKMALAHPKAISISAFEVPNPDDFRVTKRSRGLRTRDAHFQPFENLRELRLRTTETRYTTYEGICNGLEALLRTTAGNGSEEKTKGKGAKSLLSMTLSAVPRYITQQEGLLEAHMEETGSITALNKRDILTEIYDELECFGSSGRGWKQLRVIVRAHGVQIIKDAMVSGLLDEAFCGIVVAICINNFAMDEAQSLLSAHLSSKRYYGPKNFYDTPSRPISMLWKFTEFTRCTSFQFRELSRLLSTGFLPVQWLATKAFGPIWTAAIQLLSHDSINEDAIVFLDSALCLLSIARGTSGSANITILDAVKNTFSSLLTILTSIVILSRGTRSKCMADGSEVKARDDVVALLKGSLASNERSGLLDAQILLLLSNLFAQEDFLDNDDRNAFLVNLISCGLRQQGNGCGISPAYTQAVDFICQIARCCGRGSSTSGFEHLEHLHLLLESLASEKDGSNAVQGLMVDSAFAFAQKVPDRKHLDYASTMDARFCGRRMDVDTSLQEVPEEGGSEGVSGFRWEEGIGEWVTATPAVHVAKRKAAALKSLAQESECDTPYRPPPKLRRKDKAESVPVMLPSPPVASSPYLDDSIGVCLVQHSPSLQERELDRVSEDDDLESSDPSPIDSDDEVCGCSSRDELSSGSQDDRPHMEVSAVEDSFASHGSMASIATTISKRRHSVDRVPRLNRKLLRSNQDWQLFEDSLVSNAPSASSRSGTDSPEQRESVDRAPRLGKRALRSSQTWQLFDESDDELSFLSASSHTDRALMEVTSVRKSNARRPAKLKATVAPKTRGASTVTLSDSEDELCI</sequence>
<feature type="region of interest" description="Disordered" evidence="1">
    <location>
        <begin position="66"/>
        <end position="119"/>
    </location>
</feature>
<protein>
    <submittedName>
        <fullName evidence="2">Uncharacterized protein</fullName>
    </submittedName>
</protein>
<dbReference type="AlphaFoldDB" id="A0AAD9WHS1"/>
<proteinExistence type="predicted"/>
<dbReference type="Proteomes" id="UP001285354">
    <property type="component" value="Unassembled WGS sequence"/>
</dbReference>
<keyword evidence="3" id="KW-1185">Reference proteome</keyword>
<feature type="region of interest" description="Disordered" evidence="1">
    <location>
        <begin position="844"/>
        <end position="871"/>
    </location>
</feature>
<dbReference type="EMBL" id="JAUBYV010000001">
    <property type="protein sequence ID" value="KAK2630241.1"/>
    <property type="molecule type" value="Genomic_DNA"/>
</dbReference>
<feature type="region of interest" description="Disordered" evidence="1">
    <location>
        <begin position="743"/>
        <end position="799"/>
    </location>
</feature>
<comment type="caution">
    <text evidence="2">The sequence shown here is derived from an EMBL/GenBank/DDBJ whole genome shotgun (WGS) entry which is preliminary data.</text>
</comment>
<name>A0AAD9WHS1_9HELO</name>
<organism evidence="2 3">
    <name type="scientific">Diplocarpon rosae</name>
    <dbReference type="NCBI Taxonomy" id="946125"/>
    <lineage>
        <taxon>Eukaryota</taxon>
        <taxon>Fungi</taxon>
        <taxon>Dikarya</taxon>
        <taxon>Ascomycota</taxon>
        <taxon>Pezizomycotina</taxon>
        <taxon>Leotiomycetes</taxon>
        <taxon>Helotiales</taxon>
        <taxon>Drepanopezizaceae</taxon>
        <taxon>Diplocarpon</taxon>
    </lineage>
</organism>
<evidence type="ECO:0000313" key="2">
    <source>
        <dbReference type="EMBL" id="KAK2630241.1"/>
    </source>
</evidence>
<reference evidence="2" key="1">
    <citation type="submission" date="2023-06" db="EMBL/GenBank/DDBJ databases">
        <title>Draft genome of Marssonina rosae.</title>
        <authorList>
            <person name="Cheng Q."/>
        </authorList>
    </citation>
    <scope>NUCLEOTIDE SEQUENCE</scope>
    <source>
        <strain evidence="2">R4</strain>
    </source>
</reference>
<feature type="compositionally biased region" description="Basic and acidic residues" evidence="1">
    <location>
        <begin position="858"/>
        <end position="868"/>
    </location>
</feature>
<evidence type="ECO:0000313" key="3">
    <source>
        <dbReference type="Proteomes" id="UP001285354"/>
    </source>
</evidence>